<dbReference type="EC" id="4.1.1.37" evidence="2"/>
<organism evidence="2 3">
    <name type="scientific">Metaclostridioides mangenotii</name>
    <dbReference type="NCBI Taxonomy" id="1540"/>
    <lineage>
        <taxon>Bacteria</taxon>
        <taxon>Bacillati</taxon>
        <taxon>Bacillota</taxon>
        <taxon>Clostridia</taxon>
        <taxon>Peptostreptococcales</taxon>
        <taxon>Peptostreptococcaceae</taxon>
        <taxon>Metaclostridioides</taxon>
    </lineage>
</organism>
<sequence length="390" mass="42843">MNYEELLRDIDNYKDTMTDSERMAAYFKGELVDRIPYKLIGPDVSAPLYGYSIGEFRRSLDVQCEVMDKLESEFGFGGIDVSLGLKAIGEAVGSTLEYPEDGMDFLSEYALDDYAKLDSMEIANPYKDGRLPAMLEKIKYMKKRYPQKSISTGVAGPVTTAAAIRKPENVLRDVIKNKERLHQLIDFGVKSSLAWVEAVCKEVGPVAVSISDPVGSLSLINVKQFEEFSKPHLKELVDGIIKITGKPPTIHICGKTKGIWKHVAEIGVSMWSIDNIEDIEEAKAEIGDMVAISGNVPPVEVMKYGTIDDVINSVKECLIKGSDSPKGYVLYSGCQVPLGTPRENILAFIYAGKKYGRGAQIGKLCQGLDGEKLSETSISEVSLSEVSLSE</sequence>
<reference evidence="2 3" key="1">
    <citation type="submission" date="2021-03" db="EMBL/GenBank/DDBJ databases">
        <title>Genomic Encyclopedia of Type Strains, Phase IV (KMG-IV): sequencing the most valuable type-strain genomes for metagenomic binning, comparative biology and taxonomic classification.</title>
        <authorList>
            <person name="Goeker M."/>
        </authorList>
    </citation>
    <scope>NUCLEOTIDE SEQUENCE [LARGE SCALE GENOMIC DNA]</scope>
    <source>
        <strain evidence="2 3">DSM 1289</strain>
    </source>
</reference>
<name>A0ABS4EAA1_9FIRM</name>
<evidence type="ECO:0000259" key="1">
    <source>
        <dbReference type="Pfam" id="PF01208"/>
    </source>
</evidence>
<dbReference type="InterPro" id="IPR052024">
    <property type="entry name" value="Methanogen_methyltrans"/>
</dbReference>
<dbReference type="GO" id="GO:0004853">
    <property type="term" value="F:uroporphyrinogen decarboxylase activity"/>
    <property type="evidence" value="ECO:0007669"/>
    <property type="project" value="UniProtKB-EC"/>
</dbReference>
<dbReference type="RefSeq" id="WP_209456292.1">
    <property type="nucleotide sequence ID" value="NZ_BAAACS010000013.1"/>
</dbReference>
<proteinExistence type="predicted"/>
<dbReference type="InterPro" id="IPR038071">
    <property type="entry name" value="UROD/MetE-like_sf"/>
</dbReference>
<feature type="domain" description="Uroporphyrinogen decarboxylase (URO-D)" evidence="1">
    <location>
        <begin position="19"/>
        <end position="355"/>
    </location>
</feature>
<dbReference type="PANTHER" id="PTHR47099:SF1">
    <property type="entry name" value="METHYLCOBAMIDE:COM METHYLTRANSFERASE MTBA"/>
    <property type="match status" value="1"/>
</dbReference>
<dbReference type="CDD" id="cd03465">
    <property type="entry name" value="URO-D_like"/>
    <property type="match status" value="1"/>
</dbReference>
<gene>
    <name evidence="2" type="ORF">J2Z43_001244</name>
</gene>
<dbReference type="Gene3D" id="3.20.20.210">
    <property type="match status" value="1"/>
</dbReference>
<comment type="caution">
    <text evidence="2">The sequence shown here is derived from an EMBL/GenBank/DDBJ whole genome shotgun (WGS) entry which is preliminary data.</text>
</comment>
<dbReference type="PANTHER" id="PTHR47099">
    <property type="entry name" value="METHYLCOBAMIDE:COM METHYLTRANSFERASE MTBA"/>
    <property type="match status" value="1"/>
</dbReference>
<dbReference type="InterPro" id="IPR000257">
    <property type="entry name" value="Uroporphyrinogen_deCOase"/>
</dbReference>
<protein>
    <submittedName>
        <fullName evidence="2">Uroporphyrinogen decarboxylase</fullName>
        <ecNumber evidence="2">4.1.1.37</ecNumber>
    </submittedName>
</protein>
<dbReference type="EMBL" id="JAGGJX010000001">
    <property type="protein sequence ID" value="MBP1854854.1"/>
    <property type="molecule type" value="Genomic_DNA"/>
</dbReference>
<accession>A0ABS4EAA1</accession>
<dbReference type="SUPFAM" id="SSF51726">
    <property type="entry name" value="UROD/MetE-like"/>
    <property type="match status" value="1"/>
</dbReference>
<evidence type="ECO:0000313" key="3">
    <source>
        <dbReference type="Proteomes" id="UP000767291"/>
    </source>
</evidence>
<keyword evidence="2" id="KW-0456">Lyase</keyword>
<dbReference type="Proteomes" id="UP000767291">
    <property type="component" value="Unassembled WGS sequence"/>
</dbReference>
<evidence type="ECO:0000313" key="2">
    <source>
        <dbReference type="EMBL" id="MBP1854854.1"/>
    </source>
</evidence>
<keyword evidence="3" id="KW-1185">Reference proteome</keyword>
<dbReference type="Pfam" id="PF01208">
    <property type="entry name" value="URO-D"/>
    <property type="match status" value="1"/>
</dbReference>